<proteinExistence type="predicted"/>
<protein>
    <recommendedName>
        <fullName evidence="2">Mitomycin antibiotics/polyketide fumonisin biosynthesis protein</fullName>
    </recommendedName>
</protein>
<name>A0A381XNA8_9ZZZZ</name>
<dbReference type="Gene3D" id="2.60.120.620">
    <property type="entry name" value="q2cbj1_9rhob like domain"/>
    <property type="match status" value="1"/>
</dbReference>
<organism evidence="1">
    <name type="scientific">marine metagenome</name>
    <dbReference type="NCBI Taxonomy" id="408172"/>
    <lineage>
        <taxon>unclassified sequences</taxon>
        <taxon>metagenomes</taxon>
        <taxon>ecological metagenomes</taxon>
    </lineage>
</organism>
<accession>A0A381XNA8</accession>
<dbReference type="AlphaFoldDB" id="A0A381XNA8"/>
<evidence type="ECO:0000313" key="1">
    <source>
        <dbReference type="EMBL" id="SVA66130.1"/>
    </source>
</evidence>
<dbReference type="InterPro" id="IPR008775">
    <property type="entry name" value="Phytyl_CoA_dOase-like"/>
</dbReference>
<evidence type="ECO:0008006" key="2">
    <source>
        <dbReference type="Google" id="ProtNLM"/>
    </source>
</evidence>
<reference evidence="1" key="1">
    <citation type="submission" date="2018-05" db="EMBL/GenBank/DDBJ databases">
        <authorList>
            <person name="Lanie J.A."/>
            <person name="Ng W.-L."/>
            <person name="Kazmierczak K.M."/>
            <person name="Andrzejewski T.M."/>
            <person name="Davidsen T.M."/>
            <person name="Wayne K.J."/>
            <person name="Tettelin H."/>
            <person name="Glass J.I."/>
            <person name="Rusch D."/>
            <person name="Podicherti R."/>
            <person name="Tsui H.-C.T."/>
            <person name="Winkler M.E."/>
        </authorList>
    </citation>
    <scope>NUCLEOTIDE SEQUENCE</scope>
</reference>
<dbReference type="EMBL" id="UINC01015760">
    <property type="protein sequence ID" value="SVA66130.1"/>
    <property type="molecule type" value="Genomic_DNA"/>
</dbReference>
<sequence length="285" mass="31627">MNDYNRYLFDLNGYLLVENALTLEQVRQMNEAIDQHRDRIHIRTSEQALDGSLKEQGGRASEGLKGTHGRGDFGGFLFWDQPWCQPFLDIIALPFAIQAMLAIIGPRFRLAGTAGLSMTKGSEGFILHGGGTPELEHMREVFYHRFENGKMKNGLVSVSYTLSDVGSEDGGFVCIPGSHKANYLCPIEVRRLEVDLGCVEHIPMKAGDAVIFTEALTHGTQPWKANAERRLLRYLYAPAVHVHGGAGQFSEIEDQLTPLQRIIVQPPYHPGNDDIAALLEADQSP</sequence>
<gene>
    <name evidence="1" type="ORF">METZ01_LOCUS118984</name>
</gene>
<dbReference type="Pfam" id="PF05721">
    <property type="entry name" value="PhyH"/>
    <property type="match status" value="1"/>
</dbReference>
<dbReference type="SUPFAM" id="SSF51197">
    <property type="entry name" value="Clavaminate synthase-like"/>
    <property type="match status" value="1"/>
</dbReference>